<name>A0ABN2L9S1_9MICO</name>
<protein>
    <recommendedName>
        <fullName evidence="5">Cell wall binding repeat protein</fullName>
    </recommendedName>
</protein>
<evidence type="ECO:0008006" key="5">
    <source>
        <dbReference type="Google" id="ProtNLM"/>
    </source>
</evidence>
<evidence type="ECO:0000313" key="4">
    <source>
        <dbReference type="Proteomes" id="UP001500851"/>
    </source>
</evidence>
<dbReference type="InterPro" id="IPR007253">
    <property type="entry name" value="Cell_wall-bd_2"/>
</dbReference>
<accession>A0ABN2L9S1</accession>
<evidence type="ECO:0000256" key="1">
    <source>
        <dbReference type="SAM" id="MobiDB-lite"/>
    </source>
</evidence>
<feature type="compositionally biased region" description="Low complexity" evidence="1">
    <location>
        <begin position="43"/>
        <end position="53"/>
    </location>
</feature>
<dbReference type="InterPro" id="IPR051922">
    <property type="entry name" value="Bact_Sporulation_Assoc"/>
</dbReference>
<dbReference type="PANTHER" id="PTHR30032">
    <property type="entry name" value="N-ACETYLMURAMOYL-L-ALANINE AMIDASE-RELATED"/>
    <property type="match status" value="1"/>
</dbReference>
<organism evidence="3 4">
    <name type="scientific">Leucobacter iarius</name>
    <dbReference type="NCBI Taxonomy" id="333963"/>
    <lineage>
        <taxon>Bacteria</taxon>
        <taxon>Bacillati</taxon>
        <taxon>Actinomycetota</taxon>
        <taxon>Actinomycetes</taxon>
        <taxon>Micrococcales</taxon>
        <taxon>Microbacteriaceae</taxon>
        <taxon>Leucobacter</taxon>
    </lineage>
</organism>
<dbReference type="Gene3D" id="2.130.10.10">
    <property type="entry name" value="YVTN repeat-like/Quinoprotein amine dehydrogenase"/>
    <property type="match status" value="1"/>
</dbReference>
<dbReference type="InterPro" id="IPR015943">
    <property type="entry name" value="WD40/YVTN_repeat-like_dom_sf"/>
</dbReference>
<keyword evidence="2" id="KW-0732">Signal</keyword>
<dbReference type="Gene3D" id="3.40.50.12090">
    <property type="match status" value="1"/>
</dbReference>
<evidence type="ECO:0000256" key="2">
    <source>
        <dbReference type="SAM" id="SignalP"/>
    </source>
</evidence>
<dbReference type="EMBL" id="BAAAOB010000001">
    <property type="protein sequence ID" value="GAA1780672.1"/>
    <property type="molecule type" value="Genomic_DNA"/>
</dbReference>
<dbReference type="Pfam" id="PF04122">
    <property type="entry name" value="CW_binding_2"/>
    <property type="match status" value="3"/>
</dbReference>
<comment type="caution">
    <text evidence="3">The sequence shown here is derived from an EMBL/GenBank/DDBJ whole genome shotgun (WGS) entry which is preliminary data.</text>
</comment>
<dbReference type="PANTHER" id="PTHR30032:SF1">
    <property type="entry name" value="N-ACETYLMURAMOYL-L-ALANINE AMIDASE LYTC"/>
    <property type="match status" value="1"/>
</dbReference>
<feature type="region of interest" description="Disordered" evidence="1">
    <location>
        <begin position="31"/>
        <end position="93"/>
    </location>
</feature>
<sequence length="1055" mass="108028">MTRFRPRSARLATVLTALVAAAALAVSSAPALAEDGVPPLTAPPAEGGATPPETDLPAPDPGSERAPVGDPILDGSTAAPQPESFGPAAAPGSAFPGAALRTNAITSGTVDEAGGRIYSASRTASPATLFTSAIGTGAVTQQQRIPVGTGSWDMEMSGTTLAIGTSAATNAKTTWLVGYDTGAGKFTKTVPLPGANIVMTVIEDTVLSTPGNGRYFWAGTYAATGARLFRVDLLAGTAKDYTPPTGWAGYRYVRALTADASGITIGLGNPAAVWRLTPKQQAPTRWAEASSAAEPHAIVYALATLPAAGNGQPDTVVIGTEGTATVSVVSAPAGGTNGGKNGSARRSLQLPESNTVDRIAVDRASRTAWFTTRPLGTLFSLALDDPAAQPVSVATPVPGSETRTLEVRNGLVHGLTGTSDYWTLDPSTGTVGTPIRMVGSAQEKVDFNPQGVVPFAGRVLVNGHWRYQVHGDPSTSSIDVPGEPKAQVVVGDTMYSAIYPSGSVYAIESDLSTHPVARIGNGQMRPGAIVYLPGRDRLAVATGPAYGKYGGGLSLVSRDGATPPQVFTRPVGDHIISALQPRGDDLLLGTQTLGEAMPELPGQRAQIRLWRPQGNATTGTTVWSRTVPFDAQRITGIELVEDETGSYVLAAAQGTLTGKGWLVVLDPANGSVLWSKATGTYVASLSQTQGVVTAQIGTRIVRIGSTRSDAAFANVSDPAPGYAASYSKLSQADGPLQLAYVSAGAQGVAGLAQQGAPRTPYRISGEDRYQTAAAVSRQTYQRASTVLLARGDDFADALSAGPLAAALDAPVLLVQGGKLTPETRAEISRLGARTAIVVGGTGVIPNSVAKTLPAGVSLDPKRLQGANRYETSVAIAERLQRELGGARIGVLATTGTSFADAVAAVPAAVSMKRAIVLVDRTPAARRAMTFVTGRPIEALGGPAASALDAARIRIDSRVVGEDRYDTAARIASRHFGATERAYVASGSSFPDGLTAGVLAAKQGAPLLLSMQRALPNATAGAIAADGAGSRRSYLVGGVGVLDPVLEGALAALPSR</sequence>
<gene>
    <name evidence="3" type="ORF">GCM10009768_06990</name>
</gene>
<evidence type="ECO:0000313" key="3">
    <source>
        <dbReference type="EMBL" id="GAA1780672.1"/>
    </source>
</evidence>
<dbReference type="Proteomes" id="UP001500851">
    <property type="component" value="Unassembled WGS sequence"/>
</dbReference>
<dbReference type="SUPFAM" id="SSF50998">
    <property type="entry name" value="Quinoprotein alcohol dehydrogenase-like"/>
    <property type="match status" value="1"/>
</dbReference>
<keyword evidence="4" id="KW-1185">Reference proteome</keyword>
<feature type="chain" id="PRO_5046531921" description="Cell wall binding repeat protein" evidence="2">
    <location>
        <begin position="34"/>
        <end position="1055"/>
    </location>
</feature>
<dbReference type="InterPro" id="IPR011047">
    <property type="entry name" value="Quinoprotein_ADH-like_sf"/>
</dbReference>
<feature type="compositionally biased region" description="Low complexity" evidence="1">
    <location>
        <begin position="84"/>
        <end position="93"/>
    </location>
</feature>
<dbReference type="RefSeq" id="WP_344029369.1">
    <property type="nucleotide sequence ID" value="NZ_BAAAOB010000001.1"/>
</dbReference>
<reference evidence="3 4" key="1">
    <citation type="journal article" date="2019" name="Int. J. Syst. Evol. Microbiol.">
        <title>The Global Catalogue of Microorganisms (GCM) 10K type strain sequencing project: providing services to taxonomists for standard genome sequencing and annotation.</title>
        <authorList>
            <consortium name="The Broad Institute Genomics Platform"/>
            <consortium name="The Broad Institute Genome Sequencing Center for Infectious Disease"/>
            <person name="Wu L."/>
            <person name="Ma J."/>
        </authorList>
    </citation>
    <scope>NUCLEOTIDE SEQUENCE [LARGE SCALE GENOMIC DNA]</scope>
    <source>
        <strain evidence="3 4">JCM 14736</strain>
    </source>
</reference>
<proteinExistence type="predicted"/>
<feature type="signal peptide" evidence="2">
    <location>
        <begin position="1"/>
        <end position="33"/>
    </location>
</feature>